<dbReference type="AlphaFoldDB" id="A0A9D4CXR6"/>
<sequence>MKPCCHQPQNTLEERRKYNPLMMIEIVYLCDKRKELRQYTNKDFRIKYQTTKQGFEEEDTTCIGKWIVELFLNL</sequence>
<dbReference type="EMBL" id="JAIWYP010000011">
    <property type="protein sequence ID" value="KAH3734285.1"/>
    <property type="molecule type" value="Genomic_DNA"/>
</dbReference>
<reference evidence="1" key="2">
    <citation type="submission" date="2020-11" db="EMBL/GenBank/DDBJ databases">
        <authorList>
            <person name="McCartney M.A."/>
            <person name="Auch B."/>
            <person name="Kono T."/>
            <person name="Mallez S."/>
            <person name="Becker A."/>
            <person name="Gohl D.M."/>
            <person name="Silverstein K.A.T."/>
            <person name="Koren S."/>
            <person name="Bechman K.B."/>
            <person name="Herman A."/>
            <person name="Abrahante J.E."/>
            <person name="Garbe J."/>
        </authorList>
    </citation>
    <scope>NUCLEOTIDE SEQUENCE</scope>
    <source>
        <strain evidence="1">Duluth1</strain>
        <tissue evidence="1">Whole animal</tissue>
    </source>
</reference>
<reference evidence="1" key="1">
    <citation type="journal article" date="2019" name="bioRxiv">
        <title>The Genome of the Zebra Mussel, Dreissena polymorpha: A Resource for Invasive Species Research.</title>
        <authorList>
            <person name="McCartney M.A."/>
            <person name="Auch B."/>
            <person name="Kono T."/>
            <person name="Mallez S."/>
            <person name="Zhang Y."/>
            <person name="Obille A."/>
            <person name="Becker A."/>
            <person name="Abrahante J.E."/>
            <person name="Garbe J."/>
            <person name="Badalamenti J.P."/>
            <person name="Herman A."/>
            <person name="Mangelson H."/>
            <person name="Liachko I."/>
            <person name="Sullivan S."/>
            <person name="Sone E.D."/>
            <person name="Koren S."/>
            <person name="Silverstein K.A.T."/>
            <person name="Beckman K.B."/>
            <person name="Gohl D.M."/>
        </authorList>
    </citation>
    <scope>NUCLEOTIDE SEQUENCE</scope>
    <source>
        <strain evidence="1">Duluth1</strain>
        <tissue evidence="1">Whole animal</tissue>
    </source>
</reference>
<protein>
    <submittedName>
        <fullName evidence="1">Uncharacterized protein</fullName>
    </submittedName>
</protein>
<dbReference type="Proteomes" id="UP000828390">
    <property type="component" value="Unassembled WGS sequence"/>
</dbReference>
<proteinExistence type="predicted"/>
<gene>
    <name evidence="1" type="ORF">DPMN_040724</name>
</gene>
<evidence type="ECO:0000313" key="1">
    <source>
        <dbReference type="EMBL" id="KAH3734285.1"/>
    </source>
</evidence>
<comment type="caution">
    <text evidence="1">The sequence shown here is derived from an EMBL/GenBank/DDBJ whole genome shotgun (WGS) entry which is preliminary data.</text>
</comment>
<keyword evidence="2" id="KW-1185">Reference proteome</keyword>
<evidence type="ECO:0000313" key="2">
    <source>
        <dbReference type="Proteomes" id="UP000828390"/>
    </source>
</evidence>
<name>A0A9D4CXR6_DREPO</name>
<accession>A0A9D4CXR6</accession>
<organism evidence="1 2">
    <name type="scientific">Dreissena polymorpha</name>
    <name type="common">Zebra mussel</name>
    <name type="synonym">Mytilus polymorpha</name>
    <dbReference type="NCBI Taxonomy" id="45954"/>
    <lineage>
        <taxon>Eukaryota</taxon>
        <taxon>Metazoa</taxon>
        <taxon>Spiralia</taxon>
        <taxon>Lophotrochozoa</taxon>
        <taxon>Mollusca</taxon>
        <taxon>Bivalvia</taxon>
        <taxon>Autobranchia</taxon>
        <taxon>Heteroconchia</taxon>
        <taxon>Euheterodonta</taxon>
        <taxon>Imparidentia</taxon>
        <taxon>Neoheterodontei</taxon>
        <taxon>Myida</taxon>
        <taxon>Dreissenoidea</taxon>
        <taxon>Dreissenidae</taxon>
        <taxon>Dreissena</taxon>
    </lineage>
</organism>